<dbReference type="PANTHER" id="PTHR11552">
    <property type="entry name" value="GLUCOSE-METHANOL-CHOLINE GMC OXIDOREDUCTASE"/>
    <property type="match status" value="1"/>
</dbReference>
<evidence type="ECO:0000256" key="3">
    <source>
        <dbReference type="ARBA" id="ARBA00022630"/>
    </source>
</evidence>
<dbReference type="Gene3D" id="3.30.560.10">
    <property type="entry name" value="Glucose Oxidase, domain 3"/>
    <property type="match status" value="1"/>
</dbReference>
<dbReference type="Pfam" id="PF00732">
    <property type="entry name" value="GMC_oxred_N"/>
    <property type="match status" value="1"/>
</dbReference>
<dbReference type="InterPro" id="IPR036188">
    <property type="entry name" value="FAD/NAD-bd_sf"/>
</dbReference>
<dbReference type="AlphaFoldDB" id="A0AA38PAT8"/>
<dbReference type="GO" id="GO:0016614">
    <property type="term" value="F:oxidoreductase activity, acting on CH-OH group of donors"/>
    <property type="evidence" value="ECO:0007669"/>
    <property type="project" value="InterPro"/>
</dbReference>
<keyword evidence="8" id="KW-1185">Reference proteome</keyword>
<evidence type="ECO:0000313" key="8">
    <source>
        <dbReference type="Proteomes" id="UP001163846"/>
    </source>
</evidence>
<accession>A0AA38PAT8</accession>
<protein>
    <recommendedName>
        <fullName evidence="6">Glucose-methanol-choline oxidoreductase N-terminal domain-containing protein</fullName>
    </recommendedName>
</protein>
<dbReference type="SUPFAM" id="SSF51905">
    <property type="entry name" value="FAD/NAD(P)-binding domain"/>
    <property type="match status" value="1"/>
</dbReference>
<dbReference type="PANTHER" id="PTHR11552:SF147">
    <property type="entry name" value="CHOLINE DEHYDROGENASE, MITOCHONDRIAL"/>
    <property type="match status" value="1"/>
</dbReference>
<dbReference type="Proteomes" id="UP001163846">
    <property type="component" value="Unassembled WGS sequence"/>
</dbReference>
<proteinExistence type="inferred from homology"/>
<organism evidence="7 8">
    <name type="scientific">Lentinula raphanica</name>
    <dbReference type="NCBI Taxonomy" id="153919"/>
    <lineage>
        <taxon>Eukaryota</taxon>
        <taxon>Fungi</taxon>
        <taxon>Dikarya</taxon>
        <taxon>Basidiomycota</taxon>
        <taxon>Agaricomycotina</taxon>
        <taxon>Agaricomycetes</taxon>
        <taxon>Agaricomycetidae</taxon>
        <taxon>Agaricales</taxon>
        <taxon>Marasmiineae</taxon>
        <taxon>Omphalotaceae</taxon>
        <taxon>Lentinula</taxon>
    </lineage>
</organism>
<feature type="domain" description="Glucose-methanol-choline oxidoreductase N-terminal" evidence="6">
    <location>
        <begin position="44"/>
        <end position="226"/>
    </location>
</feature>
<dbReference type="EMBL" id="MU806123">
    <property type="protein sequence ID" value="KAJ3839512.1"/>
    <property type="molecule type" value="Genomic_DNA"/>
</dbReference>
<reference evidence="7" key="1">
    <citation type="submission" date="2022-08" db="EMBL/GenBank/DDBJ databases">
        <authorList>
            <consortium name="DOE Joint Genome Institute"/>
            <person name="Min B."/>
            <person name="Riley R."/>
            <person name="Sierra-Patev S."/>
            <person name="Naranjo-Ortiz M."/>
            <person name="Looney B."/>
            <person name="Konkel Z."/>
            <person name="Slot J.C."/>
            <person name="Sakamoto Y."/>
            <person name="Steenwyk J.L."/>
            <person name="Rokas A."/>
            <person name="Carro J."/>
            <person name="Camarero S."/>
            <person name="Ferreira P."/>
            <person name="Molpeceres G."/>
            <person name="Ruiz-Duenas F.J."/>
            <person name="Serrano A."/>
            <person name="Henrissat B."/>
            <person name="Drula E."/>
            <person name="Hughes K.W."/>
            <person name="Mata J.L."/>
            <person name="Ishikawa N.K."/>
            <person name="Vargas-Isla R."/>
            <person name="Ushijima S."/>
            <person name="Smith C.A."/>
            <person name="Ahrendt S."/>
            <person name="Andreopoulos W."/>
            <person name="He G."/>
            <person name="Labutti K."/>
            <person name="Lipzen A."/>
            <person name="Ng V."/>
            <person name="Sandor L."/>
            <person name="Barry K."/>
            <person name="Martinez A.T."/>
            <person name="Xiao Y."/>
            <person name="Gibbons J.G."/>
            <person name="Terashima K."/>
            <person name="Hibbett D.S."/>
            <person name="Grigoriev I.V."/>
        </authorList>
    </citation>
    <scope>NUCLEOTIDE SEQUENCE</scope>
    <source>
        <strain evidence="7">TFB9207</strain>
    </source>
</reference>
<evidence type="ECO:0000256" key="5">
    <source>
        <dbReference type="SAM" id="SignalP"/>
    </source>
</evidence>
<comment type="similarity">
    <text evidence="2">Belongs to the GMC oxidoreductase family.</text>
</comment>
<dbReference type="InterPro" id="IPR012132">
    <property type="entry name" value="GMC_OxRdtase"/>
</dbReference>
<dbReference type="Gene3D" id="3.50.50.60">
    <property type="entry name" value="FAD/NAD(P)-binding domain"/>
    <property type="match status" value="1"/>
</dbReference>
<dbReference type="InterPro" id="IPR000172">
    <property type="entry name" value="GMC_OxRdtase_N"/>
</dbReference>
<evidence type="ECO:0000259" key="6">
    <source>
        <dbReference type="Pfam" id="PF00732"/>
    </source>
</evidence>
<gene>
    <name evidence="7" type="ORF">F5878DRAFT_616144</name>
</gene>
<feature type="signal peptide" evidence="5">
    <location>
        <begin position="1"/>
        <end position="29"/>
    </location>
</feature>
<comment type="caution">
    <text evidence="7">The sequence shown here is derived from an EMBL/GenBank/DDBJ whole genome shotgun (WGS) entry which is preliminary data.</text>
</comment>
<evidence type="ECO:0000256" key="4">
    <source>
        <dbReference type="ARBA" id="ARBA00022827"/>
    </source>
</evidence>
<keyword evidence="4" id="KW-0274">FAD</keyword>
<sequence>MNPKKMHQSLHAATTVVWLLSMKVAPTFGAIYDQYSELPSGREYDFVIAGGGTAGLALASRLSEESANNVLVLEAGTSSIGVFNITVPFFSTRMMLQYDWNLTTTVQPGLGDRWLFFPRGFILGGSSSINGMFYTRGSADDFDRFAAVTEDDGWSWDNIQQYLSLNEKFVPPAGKPNTTGEFSPEVCTLFQWRRRREPAELFAKLRLQSSGGLYNFAFRRCVAAFRQNAFKFSGVHSSSHMCVRVVKYAFELLIMHLSS</sequence>
<name>A0AA38PAT8_9AGAR</name>
<comment type="cofactor">
    <cofactor evidence="1">
        <name>FAD</name>
        <dbReference type="ChEBI" id="CHEBI:57692"/>
    </cofactor>
</comment>
<feature type="chain" id="PRO_5041442458" description="Glucose-methanol-choline oxidoreductase N-terminal domain-containing protein" evidence="5">
    <location>
        <begin position="30"/>
        <end position="259"/>
    </location>
</feature>
<evidence type="ECO:0000313" key="7">
    <source>
        <dbReference type="EMBL" id="KAJ3839512.1"/>
    </source>
</evidence>
<keyword evidence="3" id="KW-0285">Flavoprotein</keyword>
<dbReference type="GO" id="GO:0050660">
    <property type="term" value="F:flavin adenine dinucleotide binding"/>
    <property type="evidence" value="ECO:0007669"/>
    <property type="project" value="InterPro"/>
</dbReference>
<evidence type="ECO:0000256" key="2">
    <source>
        <dbReference type="ARBA" id="ARBA00010790"/>
    </source>
</evidence>
<keyword evidence="5" id="KW-0732">Signal</keyword>
<evidence type="ECO:0000256" key="1">
    <source>
        <dbReference type="ARBA" id="ARBA00001974"/>
    </source>
</evidence>